<dbReference type="PATRIC" id="fig|1046596.6.peg.2172"/>
<dbReference type="EMBL" id="AYYH01000006">
    <property type="protein sequence ID" value="KRN10826.1"/>
    <property type="molecule type" value="Genomic_DNA"/>
</dbReference>
<dbReference type="AlphaFoldDB" id="A0A0R2EDF4"/>
<keyword evidence="2" id="KW-1185">Reference proteome</keyword>
<evidence type="ECO:0000313" key="1">
    <source>
        <dbReference type="EMBL" id="KRN10826.1"/>
    </source>
</evidence>
<sequence length="143" mass="16928">MATKYSEVYKVFLNTIDSYDFSAIDDDELEEVLYGYLDAGRVMFINYHKDVYDTDEEAKQFNVTLSRFEIAYLAKAMKLEWVMRTKNSEEMTRKAIGDRDYQAVQGYQYLDKLSKMERQLRTEIQEGLNDYEYAQSDLYGDMA</sequence>
<accession>A0A0R2EDF4</accession>
<dbReference type="OrthoDB" id="2324935at2"/>
<proteinExistence type="predicted"/>
<comment type="caution">
    <text evidence="1">The sequence shown here is derived from an EMBL/GenBank/DDBJ whole genome shotgun (WGS) entry which is preliminary data.</text>
</comment>
<evidence type="ECO:0000313" key="2">
    <source>
        <dbReference type="Proteomes" id="UP000050898"/>
    </source>
</evidence>
<dbReference type="Proteomes" id="UP000050898">
    <property type="component" value="Unassembled WGS sequence"/>
</dbReference>
<organism evidence="1 2">
    <name type="scientific">Liquorilactobacillus mali KCTC 3596 = DSM 20444</name>
    <dbReference type="NCBI Taxonomy" id="1046596"/>
    <lineage>
        <taxon>Bacteria</taxon>
        <taxon>Bacillati</taxon>
        <taxon>Bacillota</taxon>
        <taxon>Bacilli</taxon>
        <taxon>Lactobacillales</taxon>
        <taxon>Lactobacillaceae</taxon>
        <taxon>Liquorilactobacillus</taxon>
    </lineage>
</organism>
<gene>
    <name evidence="1" type="ORF">FD00_GL002069</name>
</gene>
<name>A0A0R2EDF4_9LACO</name>
<dbReference type="RefSeq" id="WP_010078208.1">
    <property type="nucleotide sequence ID" value="NZ_AYYH01000006.1"/>
</dbReference>
<reference evidence="1 2" key="1">
    <citation type="journal article" date="2015" name="Genome Announc.">
        <title>Expanding the biotechnology potential of lactobacilli through comparative genomics of 213 strains and associated genera.</title>
        <authorList>
            <person name="Sun Z."/>
            <person name="Harris H.M."/>
            <person name="McCann A."/>
            <person name="Guo C."/>
            <person name="Argimon S."/>
            <person name="Zhang W."/>
            <person name="Yang X."/>
            <person name="Jeffery I.B."/>
            <person name="Cooney J.C."/>
            <person name="Kagawa T.F."/>
            <person name="Liu W."/>
            <person name="Song Y."/>
            <person name="Salvetti E."/>
            <person name="Wrobel A."/>
            <person name="Rasinkangas P."/>
            <person name="Parkhill J."/>
            <person name="Rea M.C."/>
            <person name="O'Sullivan O."/>
            <person name="Ritari J."/>
            <person name="Douillard F.P."/>
            <person name="Paul Ross R."/>
            <person name="Yang R."/>
            <person name="Briner A.E."/>
            <person name="Felis G.E."/>
            <person name="de Vos W.M."/>
            <person name="Barrangou R."/>
            <person name="Klaenhammer T.R."/>
            <person name="Caufield P.W."/>
            <person name="Cui Y."/>
            <person name="Zhang H."/>
            <person name="O'Toole P.W."/>
        </authorList>
    </citation>
    <scope>NUCLEOTIDE SEQUENCE [LARGE SCALE GENOMIC DNA]</scope>
    <source>
        <strain evidence="1 2">DSM 20444</strain>
    </source>
</reference>
<protein>
    <submittedName>
        <fullName evidence="1">Uncharacterized protein</fullName>
    </submittedName>
</protein>